<evidence type="ECO:0000313" key="7">
    <source>
        <dbReference type="Proteomes" id="UP000800035"/>
    </source>
</evidence>
<keyword evidence="7" id="KW-1185">Reference proteome</keyword>
<comment type="subcellular location">
    <subcellularLocation>
        <location evidence="1">Membrane</location>
        <topology evidence="1">Multi-pass membrane protein</topology>
    </subcellularLocation>
</comment>
<evidence type="ECO:0000256" key="5">
    <source>
        <dbReference type="SAM" id="Phobius"/>
    </source>
</evidence>
<evidence type="ECO:0000313" key="6">
    <source>
        <dbReference type="EMBL" id="KAF1954336.1"/>
    </source>
</evidence>
<dbReference type="GO" id="GO:0016020">
    <property type="term" value="C:membrane"/>
    <property type="evidence" value="ECO:0007669"/>
    <property type="project" value="UniProtKB-SubCell"/>
</dbReference>
<dbReference type="PANTHER" id="PTHR31465">
    <property type="entry name" value="PROTEIN RTA1-RELATED"/>
    <property type="match status" value="1"/>
</dbReference>
<sequence>MSETKEINDTTHFVYYRYHPSLPAAVIFVVLFAFTTILHVFQIVKKRTWYFIPLAIGGIFQTIGYIGRILSNKNQWAMGPFLIQNLLLLVAPALFAASIYIILGRIIVMVDGERYSVIRQKWLTGIFVTGDILSFLIQGGGGGIMGASDGKESTVKAGERLIIVGLFVQLFFFGAFVAVAGIFHFRLERSRTVTDSTTTSVNIDTLPWKRHLIALYVTSGLILVRSIFRIIEYLQGNAGYLLRHEIYLYIFDAILMLGVMVVFNLIHPSQVTEAHQERLRGSSSGGVTVSESGDDEIEMQRLKEPQGARQWV</sequence>
<dbReference type="Pfam" id="PF04479">
    <property type="entry name" value="RTA1"/>
    <property type="match status" value="1"/>
</dbReference>
<feature type="transmembrane region" description="Helical" evidence="5">
    <location>
        <begin position="48"/>
        <end position="66"/>
    </location>
</feature>
<keyword evidence="2 5" id="KW-0812">Transmembrane</keyword>
<evidence type="ECO:0000256" key="3">
    <source>
        <dbReference type="ARBA" id="ARBA00022989"/>
    </source>
</evidence>
<protein>
    <submittedName>
        <fullName evidence="6">RTA1-domain-containing protein</fullName>
    </submittedName>
</protein>
<feature type="transmembrane region" description="Helical" evidence="5">
    <location>
        <begin position="122"/>
        <end position="141"/>
    </location>
</feature>
<dbReference type="Proteomes" id="UP000800035">
    <property type="component" value="Unassembled WGS sequence"/>
</dbReference>
<organism evidence="6 7">
    <name type="scientific">Byssothecium circinans</name>
    <dbReference type="NCBI Taxonomy" id="147558"/>
    <lineage>
        <taxon>Eukaryota</taxon>
        <taxon>Fungi</taxon>
        <taxon>Dikarya</taxon>
        <taxon>Ascomycota</taxon>
        <taxon>Pezizomycotina</taxon>
        <taxon>Dothideomycetes</taxon>
        <taxon>Pleosporomycetidae</taxon>
        <taxon>Pleosporales</taxon>
        <taxon>Massarineae</taxon>
        <taxon>Massarinaceae</taxon>
        <taxon>Byssothecium</taxon>
    </lineage>
</organism>
<dbReference type="AlphaFoldDB" id="A0A6A5TUG4"/>
<dbReference type="InterPro" id="IPR007568">
    <property type="entry name" value="RTA1"/>
</dbReference>
<name>A0A6A5TUG4_9PLEO</name>
<evidence type="ECO:0000256" key="4">
    <source>
        <dbReference type="ARBA" id="ARBA00023136"/>
    </source>
</evidence>
<gene>
    <name evidence="6" type="ORF">CC80DRAFT_124746</name>
</gene>
<dbReference type="PANTHER" id="PTHR31465:SF1">
    <property type="entry name" value="PROTEIN RTA1-RELATED"/>
    <property type="match status" value="1"/>
</dbReference>
<accession>A0A6A5TUG4</accession>
<evidence type="ECO:0000256" key="1">
    <source>
        <dbReference type="ARBA" id="ARBA00004141"/>
    </source>
</evidence>
<feature type="transmembrane region" description="Helical" evidence="5">
    <location>
        <begin position="161"/>
        <end position="183"/>
    </location>
</feature>
<reference evidence="6" key="1">
    <citation type="journal article" date="2020" name="Stud. Mycol.">
        <title>101 Dothideomycetes genomes: a test case for predicting lifestyles and emergence of pathogens.</title>
        <authorList>
            <person name="Haridas S."/>
            <person name="Albert R."/>
            <person name="Binder M."/>
            <person name="Bloem J."/>
            <person name="Labutti K."/>
            <person name="Salamov A."/>
            <person name="Andreopoulos B."/>
            <person name="Baker S."/>
            <person name="Barry K."/>
            <person name="Bills G."/>
            <person name="Bluhm B."/>
            <person name="Cannon C."/>
            <person name="Castanera R."/>
            <person name="Culley D."/>
            <person name="Daum C."/>
            <person name="Ezra D."/>
            <person name="Gonzalez J."/>
            <person name="Henrissat B."/>
            <person name="Kuo A."/>
            <person name="Liang C."/>
            <person name="Lipzen A."/>
            <person name="Lutzoni F."/>
            <person name="Magnuson J."/>
            <person name="Mondo S."/>
            <person name="Nolan M."/>
            <person name="Ohm R."/>
            <person name="Pangilinan J."/>
            <person name="Park H.-J."/>
            <person name="Ramirez L."/>
            <person name="Alfaro M."/>
            <person name="Sun H."/>
            <person name="Tritt A."/>
            <person name="Yoshinaga Y."/>
            <person name="Zwiers L.-H."/>
            <person name="Turgeon B."/>
            <person name="Goodwin S."/>
            <person name="Spatafora J."/>
            <person name="Crous P."/>
            <person name="Grigoriev I."/>
        </authorList>
    </citation>
    <scope>NUCLEOTIDE SEQUENCE</scope>
    <source>
        <strain evidence="6">CBS 675.92</strain>
    </source>
</reference>
<keyword evidence="3 5" id="KW-1133">Transmembrane helix</keyword>
<feature type="transmembrane region" description="Helical" evidence="5">
    <location>
        <begin position="86"/>
        <end position="110"/>
    </location>
</feature>
<evidence type="ECO:0000256" key="2">
    <source>
        <dbReference type="ARBA" id="ARBA00022692"/>
    </source>
</evidence>
<dbReference type="EMBL" id="ML976999">
    <property type="protein sequence ID" value="KAF1954336.1"/>
    <property type="molecule type" value="Genomic_DNA"/>
</dbReference>
<dbReference type="OrthoDB" id="3358017at2759"/>
<proteinExistence type="predicted"/>
<keyword evidence="4 5" id="KW-0472">Membrane</keyword>
<feature type="transmembrane region" description="Helical" evidence="5">
    <location>
        <begin position="20"/>
        <end position="41"/>
    </location>
</feature>
<feature type="transmembrane region" description="Helical" evidence="5">
    <location>
        <begin position="246"/>
        <end position="266"/>
    </location>
</feature>
<feature type="transmembrane region" description="Helical" evidence="5">
    <location>
        <begin position="212"/>
        <end position="231"/>
    </location>
</feature>